<keyword evidence="1" id="KW-1133">Transmembrane helix</keyword>
<reference evidence="2 3" key="1">
    <citation type="submission" date="2024-09" db="EMBL/GenBank/DDBJ databases">
        <authorList>
            <person name="Sun Q."/>
            <person name="Mori K."/>
        </authorList>
    </citation>
    <scope>NUCLEOTIDE SEQUENCE [LARGE SCALE GENOMIC DNA]</scope>
    <source>
        <strain evidence="2 3">KCTC 23279</strain>
    </source>
</reference>
<dbReference type="RefSeq" id="WP_378384196.1">
    <property type="nucleotide sequence ID" value="NZ_JBHLWM010000001.1"/>
</dbReference>
<keyword evidence="1" id="KW-0812">Transmembrane</keyword>
<accession>A0ABV6EMF3</accession>
<evidence type="ECO:0000256" key="1">
    <source>
        <dbReference type="SAM" id="Phobius"/>
    </source>
</evidence>
<organism evidence="2 3">
    <name type="scientific">Rhodopseudomonas telluris</name>
    <dbReference type="NCBI Taxonomy" id="644215"/>
    <lineage>
        <taxon>Bacteria</taxon>
        <taxon>Pseudomonadati</taxon>
        <taxon>Pseudomonadota</taxon>
        <taxon>Alphaproteobacteria</taxon>
        <taxon>Hyphomicrobiales</taxon>
        <taxon>Nitrobacteraceae</taxon>
        <taxon>Rhodopseudomonas</taxon>
    </lineage>
</organism>
<keyword evidence="1" id="KW-0472">Membrane</keyword>
<evidence type="ECO:0000313" key="2">
    <source>
        <dbReference type="EMBL" id="MFC0239413.1"/>
    </source>
</evidence>
<evidence type="ECO:0000313" key="3">
    <source>
        <dbReference type="Proteomes" id="UP001589775"/>
    </source>
</evidence>
<dbReference type="EMBL" id="JBHLWM010000001">
    <property type="protein sequence ID" value="MFC0239413.1"/>
    <property type="molecule type" value="Genomic_DNA"/>
</dbReference>
<keyword evidence="3" id="KW-1185">Reference proteome</keyword>
<proteinExistence type="predicted"/>
<name>A0ABV6EMF3_9BRAD</name>
<feature type="transmembrane region" description="Helical" evidence="1">
    <location>
        <begin position="32"/>
        <end position="50"/>
    </location>
</feature>
<comment type="caution">
    <text evidence="2">The sequence shown here is derived from an EMBL/GenBank/DDBJ whole genome shotgun (WGS) entry which is preliminary data.</text>
</comment>
<dbReference type="Proteomes" id="UP001589775">
    <property type="component" value="Unassembled WGS sequence"/>
</dbReference>
<gene>
    <name evidence="2" type="ORF">ACFFJ6_02995</name>
</gene>
<sequence length="51" mass="5276">MTEAQWGLIVVTAIIIVFAAAMRSIGALRTGGTVTAIVVTIVVATSLFLTQ</sequence>
<feature type="transmembrane region" description="Helical" evidence="1">
    <location>
        <begin position="6"/>
        <end position="25"/>
    </location>
</feature>
<protein>
    <submittedName>
        <fullName evidence="2">Uncharacterized protein</fullName>
    </submittedName>
</protein>